<name>A0AAD5B8B1_SILAS</name>
<dbReference type="InterPro" id="IPR041588">
    <property type="entry name" value="Integrase_H2C2"/>
</dbReference>
<reference evidence="4" key="1">
    <citation type="submission" date="2018-07" db="EMBL/GenBank/DDBJ databases">
        <title>Comparative genomics of catfishes provides insights into carnivory and benthic adaptation.</title>
        <authorList>
            <person name="Zhang Y."/>
            <person name="Wang D."/>
            <person name="Peng Z."/>
            <person name="Zheng S."/>
            <person name="Shao F."/>
            <person name="Tao W."/>
        </authorList>
    </citation>
    <scope>NUCLEOTIDE SEQUENCE</scope>
    <source>
        <strain evidence="4">Chongqing</strain>
    </source>
</reference>
<proteinExistence type="predicted"/>
<dbReference type="Gene3D" id="1.10.340.70">
    <property type="match status" value="1"/>
</dbReference>
<feature type="domain" description="SCAN box" evidence="2">
    <location>
        <begin position="38"/>
        <end position="124"/>
    </location>
</feature>
<evidence type="ECO:0000313" key="5">
    <source>
        <dbReference type="Proteomes" id="UP001205998"/>
    </source>
</evidence>
<gene>
    <name evidence="4" type="ORF">C0J50_10348</name>
</gene>
<accession>A0AAD5B8B1</accession>
<dbReference type="PANTHER" id="PTHR46888:SF13">
    <property type="entry name" value="RIBONUCLEASE H"/>
    <property type="match status" value="1"/>
</dbReference>
<organism evidence="4 5">
    <name type="scientific">Silurus asotus</name>
    <name type="common">Amur catfish</name>
    <name type="synonym">Parasilurus asotus</name>
    <dbReference type="NCBI Taxonomy" id="30991"/>
    <lineage>
        <taxon>Eukaryota</taxon>
        <taxon>Metazoa</taxon>
        <taxon>Chordata</taxon>
        <taxon>Craniata</taxon>
        <taxon>Vertebrata</taxon>
        <taxon>Euteleostomi</taxon>
        <taxon>Actinopterygii</taxon>
        <taxon>Neopterygii</taxon>
        <taxon>Teleostei</taxon>
        <taxon>Ostariophysi</taxon>
        <taxon>Siluriformes</taxon>
        <taxon>Siluridae</taxon>
        <taxon>Silurus</taxon>
    </lineage>
</organism>
<dbReference type="Pfam" id="PF17921">
    <property type="entry name" value="Integrase_H2C2"/>
    <property type="match status" value="1"/>
</dbReference>
<dbReference type="InterPro" id="IPR003309">
    <property type="entry name" value="SCAN_dom"/>
</dbReference>
<protein>
    <recommendedName>
        <fullName evidence="1">Gypsy retrotransposon integrase-like protein 1</fullName>
    </recommendedName>
</protein>
<evidence type="ECO:0000256" key="1">
    <source>
        <dbReference type="ARBA" id="ARBA00039658"/>
    </source>
</evidence>
<dbReference type="Proteomes" id="UP001205998">
    <property type="component" value="Unassembled WGS sequence"/>
</dbReference>
<dbReference type="SUPFAM" id="SSF47353">
    <property type="entry name" value="Retrovirus capsid dimerization domain-like"/>
    <property type="match status" value="1"/>
</dbReference>
<dbReference type="FunFam" id="1.10.340.70:FF:000001">
    <property type="entry name" value="Retrovirus-related Pol polyprotein from transposon gypsy-like Protein"/>
    <property type="match status" value="1"/>
</dbReference>
<comment type="caution">
    <text evidence="4">The sequence shown here is derived from an EMBL/GenBank/DDBJ whole genome shotgun (WGS) entry which is preliminary data.</text>
</comment>
<feature type="non-terminal residue" evidence="4">
    <location>
        <position position="376"/>
    </location>
</feature>
<evidence type="ECO:0000313" key="4">
    <source>
        <dbReference type="EMBL" id="KAI5630203.1"/>
    </source>
</evidence>
<dbReference type="PANTHER" id="PTHR46888">
    <property type="entry name" value="ZINC KNUCKLE DOMAINCONTAINING PROTEIN-RELATED"/>
    <property type="match status" value="1"/>
</dbReference>
<dbReference type="AlphaFoldDB" id="A0AAD5B8B1"/>
<feature type="domain" description="Integrase zinc-binding" evidence="3">
    <location>
        <begin position="278"/>
        <end position="333"/>
    </location>
</feature>
<feature type="non-terminal residue" evidence="4">
    <location>
        <position position="1"/>
    </location>
</feature>
<dbReference type="Pfam" id="PF02023">
    <property type="entry name" value="SCAN"/>
    <property type="match status" value="1"/>
</dbReference>
<dbReference type="EMBL" id="MU528150">
    <property type="protein sequence ID" value="KAI5630203.1"/>
    <property type="molecule type" value="Genomic_DNA"/>
</dbReference>
<sequence>CKLSGEAQEACCALTLEQSLDYATVKATVLRAYERVPKAYRQNFRNTVKSASQTYVEFAREKTMPLDKWCSASGVSDFSQVIELILLEEFKSCLPEQLVVHLNEQKIDMLAKAAIFSDEFVLTHKVVFSPPSSRKVVSAPSPASKSRTVPSSLDGYVSFGVGQDKQPAQQRKLGDVVDLSVSFLSQEEPVEESSKPLDVLHEGSADKGFEIYQPVTRDQLVAAQKSDPSLTQCFELAANQSSSERYQSIYCIEDGVLMRKWSPIRPDDRWLEVFQLVVPCLFRKHVLSLANDHPCLGPAGIRKTYQRILRYFFWPGIKSDVIRSCKTCHTCQIVGKLNQVVPPAPLNPIVVSTDPFEGIIVDCVGTLPKTSSDFRK</sequence>
<dbReference type="InterPro" id="IPR038269">
    <property type="entry name" value="SCAN_sf"/>
</dbReference>
<evidence type="ECO:0000259" key="3">
    <source>
        <dbReference type="Pfam" id="PF17921"/>
    </source>
</evidence>
<dbReference type="Gene3D" id="1.10.4020.10">
    <property type="entry name" value="DNA breaking-rejoining enzymes"/>
    <property type="match status" value="1"/>
</dbReference>
<keyword evidence="5" id="KW-1185">Reference proteome</keyword>
<evidence type="ECO:0000259" key="2">
    <source>
        <dbReference type="Pfam" id="PF02023"/>
    </source>
</evidence>